<dbReference type="InterPro" id="IPR051176">
    <property type="entry name" value="Cent_Immune-Sig_Mod"/>
</dbReference>
<dbReference type="Gene3D" id="2.60.200.20">
    <property type="match status" value="1"/>
</dbReference>
<evidence type="ECO:0000256" key="3">
    <source>
        <dbReference type="SAM" id="Phobius"/>
    </source>
</evidence>
<feature type="region of interest" description="Disordered" evidence="2">
    <location>
        <begin position="268"/>
        <end position="310"/>
    </location>
</feature>
<evidence type="ECO:0000313" key="6">
    <source>
        <dbReference type="Proteomes" id="UP000186601"/>
    </source>
</evidence>
<feature type="coiled-coil region" evidence="1">
    <location>
        <begin position="570"/>
        <end position="630"/>
    </location>
</feature>
<dbReference type="AlphaFoldDB" id="A0A2R6P8S9"/>
<dbReference type="SUPFAM" id="SSF49879">
    <property type="entry name" value="SMAD/FHA domain"/>
    <property type="match status" value="1"/>
</dbReference>
<feature type="region of interest" description="Disordered" evidence="2">
    <location>
        <begin position="157"/>
        <end position="226"/>
    </location>
</feature>
<sequence>MPPFSSPLNQIPYPALYLYPLNDSFIPKHISLINNQRVKIGRQTNAKTVPAERNGYFDSKVLSRQHAEVWEDGGKIYIKDVKSSNGTFITGERNGTFIKGERLSPEGVESEPFELRTDDIVEFGIDIVGEDNQTIVHHKVAARVLCVLTEQDAQAAARAEAQQSPSSYGNLGSQSSGGPNAFNFAGGTAGSSNGMPGAARRSTMQPQGLVGMGGMGGNARPPGKSGLTFDHILSRLQGELQKSRETGAELHSLTGAMNDIHETLGGNMPSAPPYTQTLPPVVPPPAPQPSESNISAPAPASKGQESTSALNDLQSQLHETQLSLASHVEKIRSLEGMLAEHEAIKREVSAMRDMMEERKREMELLRVQAQSPNHLRRHHSIVDDQHEDYSSDDDDTRSITTVTPHELERVDEEDEDQMAAEEEEERRRRRDEMRPRTPEPTGMGMDDDEHEQMPSRSRADPKPSAHPQHPRDLSPQPPQSTAVPDELAQRLTTLANQLESALELSRSLEAQHSTAQTTISVLESKVTALESLVQATQSQVQAQGETQQQLMQAAETARAAASEQPSPSALVAQEEERARERESLTDMLNEWKKSVEGRWSGVQEEWSEERERLRRAKEEWEARVRAVETGLETTATKVDGGLASLASFQVRQQMNGHAKLSTPGGLVTPPSPRSLSAESTRPRHKKRRASSTRGRPRSRSQSPESVNGRSSMAMQDHDDGSSSSSGVRRRSWGTDSNSSELEKHEMNGSANPIEGEVRKTRPMQYPITPEPSLLEQPVSGSSSVASTLTEARTKDHPKDLVCLQSLVMKPSAYLSCADQYPLYNVSTALGVIVLGVAAAAVIWRVKPESSI</sequence>
<feature type="compositionally biased region" description="Basic residues" evidence="2">
    <location>
        <begin position="682"/>
        <end position="698"/>
    </location>
</feature>
<dbReference type="STRING" id="98765.A0A2R6P8S9"/>
<organism evidence="5 6">
    <name type="scientific">Hermanssonia centrifuga</name>
    <dbReference type="NCBI Taxonomy" id="98765"/>
    <lineage>
        <taxon>Eukaryota</taxon>
        <taxon>Fungi</taxon>
        <taxon>Dikarya</taxon>
        <taxon>Basidiomycota</taxon>
        <taxon>Agaricomycotina</taxon>
        <taxon>Agaricomycetes</taxon>
        <taxon>Polyporales</taxon>
        <taxon>Meruliaceae</taxon>
        <taxon>Hermanssonia</taxon>
    </lineage>
</organism>
<feature type="domain" description="FHA" evidence="4">
    <location>
        <begin position="38"/>
        <end position="94"/>
    </location>
</feature>
<dbReference type="EMBL" id="MLYV02000514">
    <property type="protein sequence ID" value="PSR87346.1"/>
    <property type="molecule type" value="Genomic_DNA"/>
</dbReference>
<dbReference type="PANTHER" id="PTHR15715">
    <property type="entry name" value="CENTROSOMAL PROTEIN OF 170 KDA"/>
    <property type="match status" value="1"/>
</dbReference>
<comment type="caution">
    <text evidence="5">The sequence shown here is derived from an EMBL/GenBank/DDBJ whole genome shotgun (WGS) entry which is preliminary data.</text>
</comment>
<protein>
    <recommendedName>
        <fullName evidence="4">FHA domain-containing protein</fullName>
    </recommendedName>
</protein>
<keyword evidence="3" id="KW-0472">Membrane</keyword>
<dbReference type="GO" id="GO:0005737">
    <property type="term" value="C:cytoplasm"/>
    <property type="evidence" value="ECO:0007669"/>
    <property type="project" value="TreeGrafter"/>
</dbReference>
<feature type="compositionally biased region" description="Basic and acidic residues" evidence="2">
    <location>
        <begin position="380"/>
        <end position="389"/>
    </location>
</feature>
<dbReference type="Pfam" id="PF00498">
    <property type="entry name" value="FHA"/>
    <property type="match status" value="1"/>
</dbReference>
<feature type="transmembrane region" description="Helical" evidence="3">
    <location>
        <begin position="822"/>
        <end position="843"/>
    </location>
</feature>
<evidence type="ECO:0000256" key="1">
    <source>
        <dbReference type="SAM" id="Coils"/>
    </source>
</evidence>
<gene>
    <name evidence="5" type="ORF">PHLCEN_2v5163</name>
</gene>
<name>A0A2R6P8S9_9APHY</name>
<dbReference type="InterPro" id="IPR000253">
    <property type="entry name" value="FHA_dom"/>
</dbReference>
<evidence type="ECO:0000256" key="2">
    <source>
        <dbReference type="SAM" id="MobiDB-lite"/>
    </source>
</evidence>
<keyword evidence="1" id="KW-0175">Coiled coil</keyword>
<feature type="compositionally biased region" description="Basic and acidic residues" evidence="2">
    <location>
        <begin position="451"/>
        <end position="463"/>
    </location>
</feature>
<proteinExistence type="predicted"/>
<feature type="compositionally biased region" description="Acidic residues" evidence="2">
    <location>
        <begin position="409"/>
        <end position="424"/>
    </location>
</feature>
<keyword evidence="3" id="KW-0812">Transmembrane</keyword>
<feature type="compositionally biased region" description="Polar residues" evidence="2">
    <location>
        <begin position="699"/>
        <end position="713"/>
    </location>
</feature>
<dbReference type="PROSITE" id="PS50006">
    <property type="entry name" value="FHA_DOMAIN"/>
    <property type="match status" value="1"/>
</dbReference>
<feature type="compositionally biased region" description="Polar residues" evidence="2">
    <location>
        <begin position="164"/>
        <end position="178"/>
    </location>
</feature>
<evidence type="ECO:0000259" key="4">
    <source>
        <dbReference type="PROSITE" id="PS50006"/>
    </source>
</evidence>
<dbReference type="OrthoDB" id="687730at2759"/>
<keyword evidence="3" id="KW-1133">Transmembrane helix</keyword>
<evidence type="ECO:0000313" key="5">
    <source>
        <dbReference type="EMBL" id="PSR87346.1"/>
    </source>
</evidence>
<accession>A0A2R6P8S9</accession>
<feature type="region of interest" description="Disordered" evidence="2">
    <location>
        <begin position="368"/>
        <end position="484"/>
    </location>
</feature>
<keyword evidence="6" id="KW-1185">Reference proteome</keyword>
<dbReference type="Proteomes" id="UP000186601">
    <property type="component" value="Unassembled WGS sequence"/>
</dbReference>
<feature type="region of interest" description="Disordered" evidence="2">
    <location>
        <begin position="658"/>
        <end position="764"/>
    </location>
</feature>
<reference evidence="5 6" key="1">
    <citation type="submission" date="2018-02" db="EMBL/GenBank/DDBJ databases">
        <title>Genome sequence of the basidiomycete white-rot fungus Phlebia centrifuga.</title>
        <authorList>
            <person name="Granchi Z."/>
            <person name="Peng M."/>
            <person name="de Vries R.P."/>
            <person name="Hilden K."/>
            <person name="Makela M.R."/>
            <person name="Grigoriev I."/>
            <person name="Riley R."/>
        </authorList>
    </citation>
    <scope>NUCLEOTIDE SEQUENCE [LARGE SCALE GENOMIC DNA]</scope>
    <source>
        <strain evidence="5 6">FBCC195</strain>
    </source>
</reference>
<dbReference type="PANTHER" id="PTHR15715:SF37">
    <property type="entry name" value="LD47843P"/>
    <property type="match status" value="1"/>
</dbReference>
<dbReference type="InterPro" id="IPR008984">
    <property type="entry name" value="SMAD_FHA_dom_sf"/>
</dbReference>
<dbReference type="SMART" id="SM00240">
    <property type="entry name" value="FHA"/>
    <property type="match status" value="1"/>
</dbReference>